<dbReference type="InterPro" id="IPR025662">
    <property type="entry name" value="Sigma_54_int_dom_ATP-bd_1"/>
</dbReference>
<dbReference type="Gene3D" id="1.10.8.60">
    <property type="match status" value="1"/>
</dbReference>
<dbReference type="PROSITE" id="PS00688">
    <property type="entry name" value="SIGMA54_INTERACT_3"/>
    <property type="match status" value="1"/>
</dbReference>
<dbReference type="Gene3D" id="3.40.50.300">
    <property type="entry name" value="P-loop containing nucleotide triphosphate hydrolases"/>
    <property type="match status" value="1"/>
</dbReference>
<dbReference type="PRINTS" id="PR01590">
    <property type="entry name" value="HTHFIS"/>
</dbReference>
<keyword evidence="1" id="KW-0547">Nucleotide-binding</keyword>
<dbReference type="CDD" id="cd00130">
    <property type="entry name" value="PAS"/>
    <property type="match status" value="1"/>
</dbReference>
<evidence type="ECO:0000313" key="7">
    <source>
        <dbReference type="EMBL" id="BDG10108.1"/>
    </source>
</evidence>
<evidence type="ECO:0000313" key="8">
    <source>
        <dbReference type="Proteomes" id="UP001162734"/>
    </source>
</evidence>
<dbReference type="PROSITE" id="PS00675">
    <property type="entry name" value="SIGMA54_INTERACT_1"/>
    <property type="match status" value="1"/>
</dbReference>
<dbReference type="SUPFAM" id="SSF46689">
    <property type="entry name" value="Homeodomain-like"/>
    <property type="match status" value="1"/>
</dbReference>
<dbReference type="PANTHER" id="PTHR32071:SF81">
    <property type="entry name" value="PROPIONATE CATABOLISM OPERON REGULATORY PROTEIN"/>
    <property type="match status" value="1"/>
</dbReference>
<dbReference type="InterPro" id="IPR027417">
    <property type="entry name" value="P-loop_NTPase"/>
</dbReference>
<dbReference type="SMART" id="SM00091">
    <property type="entry name" value="PAS"/>
    <property type="match status" value="1"/>
</dbReference>
<dbReference type="SUPFAM" id="SSF52540">
    <property type="entry name" value="P-loop containing nucleoside triphosphate hydrolases"/>
    <property type="match status" value="1"/>
</dbReference>
<dbReference type="CDD" id="cd00009">
    <property type="entry name" value="AAA"/>
    <property type="match status" value="1"/>
</dbReference>
<dbReference type="Gene3D" id="1.10.10.60">
    <property type="entry name" value="Homeodomain-like"/>
    <property type="match status" value="1"/>
</dbReference>
<keyword evidence="8" id="KW-1185">Reference proteome</keyword>
<gene>
    <name evidence="7" type="primary">prpR</name>
    <name evidence="7" type="ORF">AMPC_32210</name>
</gene>
<dbReference type="PANTHER" id="PTHR32071">
    <property type="entry name" value="TRANSCRIPTIONAL REGULATORY PROTEIN"/>
    <property type="match status" value="1"/>
</dbReference>
<feature type="domain" description="PAS" evidence="6">
    <location>
        <begin position="201"/>
        <end position="246"/>
    </location>
</feature>
<evidence type="ECO:0000259" key="6">
    <source>
        <dbReference type="PROSITE" id="PS50112"/>
    </source>
</evidence>
<evidence type="ECO:0000256" key="4">
    <source>
        <dbReference type="ARBA" id="ARBA00023163"/>
    </source>
</evidence>
<dbReference type="Pfam" id="PF00158">
    <property type="entry name" value="Sigma54_activat"/>
    <property type="match status" value="1"/>
</dbReference>
<evidence type="ECO:0000256" key="1">
    <source>
        <dbReference type="ARBA" id="ARBA00022741"/>
    </source>
</evidence>
<dbReference type="Pfam" id="PF08448">
    <property type="entry name" value="PAS_4"/>
    <property type="match status" value="1"/>
</dbReference>
<dbReference type="Gene3D" id="3.40.50.2300">
    <property type="match status" value="1"/>
</dbReference>
<name>A0ABN6NDP0_9BACT</name>
<dbReference type="EMBL" id="AP025592">
    <property type="protein sequence ID" value="BDG10108.1"/>
    <property type="molecule type" value="Genomic_DNA"/>
</dbReference>
<dbReference type="InterPro" id="IPR000014">
    <property type="entry name" value="PAS"/>
</dbReference>
<dbReference type="Pfam" id="PF25601">
    <property type="entry name" value="AAA_lid_14"/>
    <property type="match status" value="1"/>
</dbReference>
<dbReference type="InterPro" id="IPR002197">
    <property type="entry name" value="HTH_Fis"/>
</dbReference>
<dbReference type="InterPro" id="IPR003593">
    <property type="entry name" value="AAA+_ATPase"/>
</dbReference>
<evidence type="ECO:0000256" key="3">
    <source>
        <dbReference type="ARBA" id="ARBA00023015"/>
    </source>
</evidence>
<dbReference type="RefSeq" id="WP_248342502.1">
    <property type="nucleotide sequence ID" value="NZ_AP025592.1"/>
</dbReference>
<evidence type="ECO:0000256" key="2">
    <source>
        <dbReference type="ARBA" id="ARBA00022840"/>
    </source>
</evidence>
<dbReference type="InterPro" id="IPR010524">
    <property type="entry name" value="Sig_transdc_resp-reg_PrpR_N"/>
</dbReference>
<dbReference type="SUPFAM" id="SSF55785">
    <property type="entry name" value="PYP-like sensor domain (PAS domain)"/>
    <property type="match status" value="1"/>
</dbReference>
<keyword evidence="4" id="KW-0804">Transcription</keyword>
<dbReference type="SMART" id="SM00382">
    <property type="entry name" value="AAA"/>
    <property type="match status" value="1"/>
</dbReference>
<evidence type="ECO:0000259" key="5">
    <source>
        <dbReference type="PROSITE" id="PS50045"/>
    </source>
</evidence>
<proteinExistence type="predicted"/>
<protein>
    <submittedName>
        <fullName evidence="7">Propionate catabolism operon regulatory protein PrpR</fullName>
    </submittedName>
</protein>
<dbReference type="NCBIfam" id="TIGR02329">
    <property type="entry name" value="propionate_PrpR"/>
    <property type="match status" value="1"/>
</dbReference>
<dbReference type="InterPro" id="IPR035965">
    <property type="entry name" value="PAS-like_dom_sf"/>
</dbReference>
<keyword evidence="3" id="KW-0805">Transcription regulation</keyword>
<dbReference type="InterPro" id="IPR002078">
    <property type="entry name" value="Sigma_54_int"/>
</dbReference>
<dbReference type="PROSITE" id="PS50112">
    <property type="entry name" value="PAS"/>
    <property type="match status" value="1"/>
</dbReference>
<dbReference type="Proteomes" id="UP001162734">
    <property type="component" value="Chromosome"/>
</dbReference>
<dbReference type="InterPro" id="IPR012704">
    <property type="entry name" value="Sig_transdc_resp-reg_PrpR"/>
</dbReference>
<dbReference type="InterPro" id="IPR058031">
    <property type="entry name" value="AAA_lid_NorR"/>
</dbReference>
<dbReference type="Gene3D" id="3.30.450.20">
    <property type="entry name" value="PAS domain"/>
    <property type="match status" value="1"/>
</dbReference>
<dbReference type="Pfam" id="PF02954">
    <property type="entry name" value="HTH_8"/>
    <property type="match status" value="1"/>
</dbReference>
<keyword evidence="2" id="KW-0067">ATP-binding</keyword>
<dbReference type="SUPFAM" id="SSF159800">
    <property type="entry name" value="PrpR receptor domain-like"/>
    <property type="match status" value="1"/>
</dbReference>
<dbReference type="InterPro" id="IPR013656">
    <property type="entry name" value="PAS_4"/>
</dbReference>
<reference evidence="8" key="1">
    <citation type="journal article" date="2022" name="Int. J. Syst. Evol. Microbiol.">
        <title>Anaeromyxobacter oryzae sp. nov., Anaeromyxobacter diazotrophicus sp. nov. and Anaeromyxobacter paludicola sp. nov., isolated from paddy soils.</title>
        <authorList>
            <person name="Itoh H."/>
            <person name="Xu Z."/>
            <person name="Mise K."/>
            <person name="Masuda Y."/>
            <person name="Ushijima N."/>
            <person name="Hayakawa C."/>
            <person name="Shiratori Y."/>
            <person name="Senoo K."/>
        </authorList>
    </citation>
    <scope>NUCLEOTIDE SEQUENCE [LARGE SCALE GENOMIC DNA]</scope>
    <source>
        <strain evidence="8">Red630</strain>
    </source>
</reference>
<dbReference type="InterPro" id="IPR025944">
    <property type="entry name" value="Sigma_54_int_dom_CS"/>
</dbReference>
<sequence length="657" mass="71507">MRQDLDRKPIVWAFSTSRLRHVFESVAPTYADRADVRVFHSGFEEALATARELTESGEEVDAFIAAGANAAYLRDHAAVPVSFVRATTLDALEALARARRLSPRVGVVNFRKVVPGLDQARQFLTGLELEQRPYLTLEEARAAVADLAARGFEVVVGTGPVCDLAERAGLQAVLLYSQDSVAEAISRAVEIARIARAEELKRERLQAILAHLEEAVLAVDLDERIRALNPAMERLLDRSARELEGQRLSEVAPALGATRVLETGAAELDGVARLGARTLVVHRRPLRERGQLSGAVLTCQDATSVQRLDRTVRAQHRPSRFVARHRLDGLVGGSPAIARVRALAARYARTDATVLITGESGTGKEVVAQGIHNASTRRDHPFVAINCAAFPETLLEGELFGHEEGAFTGARRGGRPGLFESAHRGTLFLDEVGDVPLTLQTRLLRVLQERQVLRLGGNEPTPIDVRVIAATHRDLPRAVEAGQFRGDLYYRLAILPLHLPPLRERGDDAAAIAGELLTRALLRHGVPAAQPRALSLLLPLLGRHAWPGNVRELENVVERVAVLFADRDPSARVNEEELRAVLPELHGAAAPSPALATAAAATPAAPAPPVDLRRAREEQERSLIRRTVAECGGNQAEAARRLGIGRSTLWRKLNGER</sequence>
<dbReference type="PROSITE" id="PS50045">
    <property type="entry name" value="SIGMA54_INTERACT_4"/>
    <property type="match status" value="1"/>
</dbReference>
<organism evidence="7 8">
    <name type="scientific">Anaeromyxobacter paludicola</name>
    <dbReference type="NCBI Taxonomy" id="2918171"/>
    <lineage>
        <taxon>Bacteria</taxon>
        <taxon>Pseudomonadati</taxon>
        <taxon>Myxococcota</taxon>
        <taxon>Myxococcia</taxon>
        <taxon>Myxococcales</taxon>
        <taxon>Cystobacterineae</taxon>
        <taxon>Anaeromyxobacteraceae</taxon>
        <taxon>Anaeromyxobacter</taxon>
    </lineage>
</organism>
<dbReference type="Pfam" id="PF06506">
    <property type="entry name" value="PrpR_N"/>
    <property type="match status" value="1"/>
</dbReference>
<accession>A0ABN6NDP0</accession>
<feature type="domain" description="Sigma-54 factor interaction" evidence="5">
    <location>
        <begin position="330"/>
        <end position="562"/>
    </location>
</feature>
<dbReference type="InterPro" id="IPR009057">
    <property type="entry name" value="Homeodomain-like_sf"/>
</dbReference>